<dbReference type="Pfam" id="PF00122">
    <property type="entry name" value="E1-E2_ATPase"/>
    <property type="match status" value="1"/>
</dbReference>
<comment type="subcellular location">
    <subcellularLocation>
        <location evidence="1">Membrane</location>
        <topology evidence="1">Multi-pass membrane protein</topology>
    </subcellularLocation>
</comment>
<evidence type="ECO:0000256" key="8">
    <source>
        <dbReference type="ARBA" id="ARBA00049360"/>
    </source>
</evidence>
<evidence type="ECO:0000256" key="5">
    <source>
        <dbReference type="ARBA" id="ARBA00022840"/>
    </source>
</evidence>
<dbReference type="AlphaFoldDB" id="A0A3P7LGM4"/>
<dbReference type="InterPro" id="IPR059000">
    <property type="entry name" value="ATPase_P-type_domA"/>
</dbReference>
<dbReference type="GO" id="GO:0005524">
    <property type="term" value="F:ATP binding"/>
    <property type="evidence" value="ECO:0007669"/>
    <property type="project" value="UniProtKB-KW"/>
</dbReference>
<evidence type="ECO:0000313" key="11">
    <source>
        <dbReference type="Proteomes" id="UP000270094"/>
    </source>
</evidence>
<evidence type="ECO:0000256" key="1">
    <source>
        <dbReference type="ARBA" id="ARBA00004141"/>
    </source>
</evidence>
<name>A0A3P7LGM4_STRVU</name>
<dbReference type="GO" id="GO:0006874">
    <property type="term" value="P:intracellular calcium ion homeostasis"/>
    <property type="evidence" value="ECO:0007669"/>
    <property type="project" value="TreeGrafter"/>
</dbReference>
<dbReference type="GO" id="GO:0140358">
    <property type="term" value="F:P-type transmembrane transporter activity"/>
    <property type="evidence" value="ECO:0007669"/>
    <property type="project" value="InterPro"/>
</dbReference>
<keyword evidence="7" id="KW-1278">Translocase</keyword>
<sequence>MIRVISHNFIKKRLEMELVPGDVFIVPAHGGLLQCDAVLMNGTAIVNESMLTGESVPITKVALTGVHDDEEDECFSFEKHSKHILYCGTLILQTRYYHGKQVKAIVLRTAYSTLKGQLVRSIMYPKPIDFRFTKDLFKVSGKTDTLISKYARFLFLFFS</sequence>
<keyword evidence="3" id="KW-0479">Metal-binding</keyword>
<dbReference type="OrthoDB" id="48943at2759"/>
<evidence type="ECO:0000256" key="3">
    <source>
        <dbReference type="ARBA" id="ARBA00022723"/>
    </source>
</evidence>
<proteinExistence type="predicted"/>
<evidence type="ECO:0000256" key="2">
    <source>
        <dbReference type="ARBA" id="ARBA00022553"/>
    </source>
</evidence>
<dbReference type="SUPFAM" id="SSF81653">
    <property type="entry name" value="Calcium ATPase, transduction domain A"/>
    <property type="match status" value="1"/>
</dbReference>
<dbReference type="GO" id="GO:0016020">
    <property type="term" value="C:membrane"/>
    <property type="evidence" value="ECO:0007669"/>
    <property type="project" value="UniProtKB-SubCell"/>
</dbReference>
<evidence type="ECO:0000256" key="4">
    <source>
        <dbReference type="ARBA" id="ARBA00022741"/>
    </source>
</evidence>
<dbReference type="PANTHER" id="PTHR45630">
    <property type="entry name" value="CATION-TRANSPORTING ATPASE-RELATED"/>
    <property type="match status" value="1"/>
</dbReference>
<feature type="domain" description="P-type ATPase A" evidence="9">
    <location>
        <begin position="15"/>
        <end position="122"/>
    </location>
</feature>
<dbReference type="GO" id="GO:0015203">
    <property type="term" value="F:polyamine transmembrane transporter activity"/>
    <property type="evidence" value="ECO:0007669"/>
    <property type="project" value="TreeGrafter"/>
</dbReference>
<dbReference type="Gene3D" id="2.70.150.10">
    <property type="entry name" value="Calcium-transporting ATPase, cytoplasmic transduction domain A"/>
    <property type="match status" value="1"/>
</dbReference>
<comment type="catalytic activity">
    <reaction evidence="8">
        <text>ATP + H2O = ADP + phosphate + H(+)</text>
        <dbReference type="Rhea" id="RHEA:13065"/>
        <dbReference type="ChEBI" id="CHEBI:15377"/>
        <dbReference type="ChEBI" id="CHEBI:15378"/>
        <dbReference type="ChEBI" id="CHEBI:30616"/>
        <dbReference type="ChEBI" id="CHEBI:43474"/>
        <dbReference type="ChEBI" id="CHEBI:456216"/>
    </reaction>
</comment>
<evidence type="ECO:0000313" key="10">
    <source>
        <dbReference type="EMBL" id="VDM81745.1"/>
    </source>
</evidence>
<protein>
    <recommendedName>
        <fullName evidence="9">P-type ATPase A domain-containing protein</fullName>
    </recommendedName>
</protein>
<reference evidence="10 11" key="1">
    <citation type="submission" date="2018-11" db="EMBL/GenBank/DDBJ databases">
        <authorList>
            <consortium name="Pathogen Informatics"/>
        </authorList>
    </citation>
    <scope>NUCLEOTIDE SEQUENCE [LARGE SCALE GENOMIC DNA]</scope>
</reference>
<dbReference type="InterPro" id="IPR008250">
    <property type="entry name" value="ATPase_P-typ_transduc_dom_A_sf"/>
</dbReference>
<organism evidence="10 11">
    <name type="scientific">Strongylus vulgaris</name>
    <name type="common">Blood worm</name>
    <dbReference type="NCBI Taxonomy" id="40348"/>
    <lineage>
        <taxon>Eukaryota</taxon>
        <taxon>Metazoa</taxon>
        <taxon>Ecdysozoa</taxon>
        <taxon>Nematoda</taxon>
        <taxon>Chromadorea</taxon>
        <taxon>Rhabditida</taxon>
        <taxon>Rhabditina</taxon>
        <taxon>Rhabditomorpha</taxon>
        <taxon>Strongyloidea</taxon>
        <taxon>Strongylidae</taxon>
        <taxon>Strongylus</taxon>
    </lineage>
</organism>
<keyword evidence="11" id="KW-1185">Reference proteome</keyword>
<keyword evidence="6" id="KW-0460">Magnesium</keyword>
<gene>
    <name evidence="10" type="ORF">SVUK_LOCUS16743</name>
</gene>
<evidence type="ECO:0000259" key="9">
    <source>
        <dbReference type="Pfam" id="PF00122"/>
    </source>
</evidence>
<evidence type="ECO:0000256" key="7">
    <source>
        <dbReference type="ARBA" id="ARBA00022967"/>
    </source>
</evidence>
<dbReference type="Proteomes" id="UP000270094">
    <property type="component" value="Unassembled WGS sequence"/>
</dbReference>
<evidence type="ECO:0000256" key="6">
    <source>
        <dbReference type="ARBA" id="ARBA00022842"/>
    </source>
</evidence>
<dbReference type="PANTHER" id="PTHR45630:SF8">
    <property type="entry name" value="CATION-TRANSPORTING ATPASE"/>
    <property type="match status" value="1"/>
</dbReference>
<dbReference type="GO" id="GO:0019829">
    <property type="term" value="F:ATPase-coupled monoatomic cation transmembrane transporter activity"/>
    <property type="evidence" value="ECO:0007669"/>
    <property type="project" value="TreeGrafter"/>
</dbReference>
<keyword evidence="5" id="KW-0067">ATP-binding</keyword>
<keyword evidence="4" id="KW-0547">Nucleotide-binding</keyword>
<accession>A0A3P7LGM4</accession>
<dbReference type="GO" id="GO:0046872">
    <property type="term" value="F:metal ion binding"/>
    <property type="evidence" value="ECO:0007669"/>
    <property type="project" value="UniProtKB-KW"/>
</dbReference>
<dbReference type="InterPro" id="IPR006544">
    <property type="entry name" value="P-type_TPase_V"/>
</dbReference>
<keyword evidence="2" id="KW-0597">Phosphoprotein</keyword>
<dbReference type="EMBL" id="UYYB01114314">
    <property type="protein sequence ID" value="VDM81745.1"/>
    <property type="molecule type" value="Genomic_DNA"/>
</dbReference>